<dbReference type="EMBL" id="JF937655">
    <property type="protein sequence ID" value="AFC36234.1"/>
    <property type="molecule type" value="Genomic_DNA"/>
</dbReference>
<reference evidence="2" key="1">
    <citation type="journal article" date="2012" name="J. Bacteriol.">
        <title>Novel Colicin FY of Yersinia frederiksenii Inhibits Pathogenic Yersinia Strains via YiuR-Mediated Reception, TonB Import, and Cell Membrane Pore Formation.</title>
        <authorList>
            <person name="Bosak J."/>
            <person name="Laiblova P."/>
            <person name="Smarda J."/>
            <person name="Dedicova D."/>
            <person name="Smajs D."/>
        </authorList>
    </citation>
    <scope>NUCLEOTIDE SEQUENCE</scope>
    <source>
        <strain evidence="2">27601</strain>
        <plasmid evidence="2">pYF27601</plasmid>
    </source>
</reference>
<geneLocation type="plasmid" evidence="2">
    <name>pYF27601</name>
</geneLocation>
<keyword evidence="2" id="KW-0614">Plasmid</keyword>
<evidence type="ECO:0000313" key="2">
    <source>
        <dbReference type="EMBL" id="AFC36234.1"/>
    </source>
</evidence>
<feature type="region of interest" description="Disordered" evidence="1">
    <location>
        <begin position="8"/>
        <end position="37"/>
    </location>
</feature>
<accession>H8YUP6</accession>
<protein>
    <submittedName>
        <fullName evidence="2">Uncharacterized protein</fullName>
    </submittedName>
</protein>
<feature type="compositionally biased region" description="Basic residues" evidence="1">
    <location>
        <begin position="22"/>
        <end position="32"/>
    </location>
</feature>
<organism evidence="2">
    <name type="scientific">Yersinia frederiksenii</name>
    <dbReference type="NCBI Taxonomy" id="29484"/>
    <lineage>
        <taxon>Bacteria</taxon>
        <taxon>Pseudomonadati</taxon>
        <taxon>Pseudomonadota</taxon>
        <taxon>Gammaproteobacteria</taxon>
        <taxon>Enterobacterales</taxon>
        <taxon>Yersiniaceae</taxon>
        <taxon>Yersinia</taxon>
    </lineage>
</organism>
<sequence>MCLVCSAASGGGNGMGLVERQKTKRRGKKKSPKTAPWPVSACLSLRSRQAEPPQTSLSKVLSLAPDYRREMHIPAPRSRSRDTPVPAVTALALAAAVPPSLFLSGAVECPLSTAAVLYDSASPYKVVVRVARSGCVSDTPVQPDYHAHSGNNLLRPIRNRHDNSPVAVAIGNWER</sequence>
<name>H8YUP6_YERFR</name>
<proteinExistence type="predicted"/>
<dbReference type="AlphaFoldDB" id="H8YUP6"/>
<evidence type="ECO:0000256" key="1">
    <source>
        <dbReference type="SAM" id="MobiDB-lite"/>
    </source>
</evidence>